<accession>W9QXY6</accession>
<keyword evidence="3" id="KW-1185">Reference proteome</keyword>
<evidence type="ECO:0000256" key="1">
    <source>
        <dbReference type="SAM" id="Phobius"/>
    </source>
</evidence>
<feature type="transmembrane region" description="Helical" evidence="1">
    <location>
        <begin position="17"/>
        <end position="38"/>
    </location>
</feature>
<sequence length="96" mass="10840">MWATIAPSKEALLGPQIFAVNVFWFASFRGCGALLNAYKKSASIRLRVELTFEDTFLFRVNSAESGRKALVEPRKRQTQATVLEEKRTKGYTVVEP</sequence>
<proteinExistence type="predicted"/>
<dbReference type="Proteomes" id="UP000030645">
    <property type="component" value="Unassembled WGS sequence"/>
</dbReference>
<dbReference type="EMBL" id="KE344356">
    <property type="protein sequence ID" value="EXB58185.1"/>
    <property type="molecule type" value="Genomic_DNA"/>
</dbReference>
<protein>
    <submittedName>
        <fullName evidence="2">Uncharacterized protein</fullName>
    </submittedName>
</protein>
<keyword evidence="1" id="KW-0812">Transmembrane</keyword>
<evidence type="ECO:0000313" key="3">
    <source>
        <dbReference type="Proteomes" id="UP000030645"/>
    </source>
</evidence>
<reference evidence="3" key="1">
    <citation type="submission" date="2013-01" db="EMBL/GenBank/DDBJ databases">
        <title>Draft Genome Sequence of a Mulberry Tree, Morus notabilis C.K. Schneid.</title>
        <authorList>
            <person name="He N."/>
            <person name="Zhao S."/>
        </authorList>
    </citation>
    <scope>NUCLEOTIDE SEQUENCE</scope>
</reference>
<evidence type="ECO:0000313" key="2">
    <source>
        <dbReference type="EMBL" id="EXB58185.1"/>
    </source>
</evidence>
<keyword evidence="1" id="KW-1133">Transmembrane helix</keyword>
<dbReference type="AlphaFoldDB" id="W9QXY6"/>
<gene>
    <name evidence="2" type="ORF">L484_026388</name>
</gene>
<keyword evidence="1" id="KW-0472">Membrane</keyword>
<name>W9QXY6_9ROSA</name>
<organism evidence="2 3">
    <name type="scientific">Morus notabilis</name>
    <dbReference type="NCBI Taxonomy" id="981085"/>
    <lineage>
        <taxon>Eukaryota</taxon>
        <taxon>Viridiplantae</taxon>
        <taxon>Streptophyta</taxon>
        <taxon>Embryophyta</taxon>
        <taxon>Tracheophyta</taxon>
        <taxon>Spermatophyta</taxon>
        <taxon>Magnoliopsida</taxon>
        <taxon>eudicotyledons</taxon>
        <taxon>Gunneridae</taxon>
        <taxon>Pentapetalae</taxon>
        <taxon>rosids</taxon>
        <taxon>fabids</taxon>
        <taxon>Rosales</taxon>
        <taxon>Moraceae</taxon>
        <taxon>Moreae</taxon>
        <taxon>Morus</taxon>
    </lineage>
</organism>